<dbReference type="InterPro" id="IPR015245">
    <property type="entry name" value="Tap_RNA-bd"/>
</dbReference>
<keyword evidence="5" id="KW-0539">Nucleus</keyword>
<dbReference type="PANTHER" id="PTHR10662:SF22">
    <property type="entry name" value="NUCLEAR RNA EXPORT FACTOR 1"/>
    <property type="match status" value="1"/>
</dbReference>
<comment type="similarity">
    <text evidence="2">Belongs to the NXF family.</text>
</comment>
<dbReference type="Pfam" id="PF09162">
    <property type="entry name" value="Tap-RNA_bind"/>
    <property type="match status" value="1"/>
</dbReference>
<dbReference type="OrthoDB" id="25872at2759"/>
<dbReference type="GeneID" id="108671321"/>
<keyword evidence="4" id="KW-0509">mRNA transport</keyword>
<dbReference type="InterPro" id="IPR032675">
    <property type="entry name" value="LRR_dom_sf"/>
</dbReference>
<dbReference type="GO" id="GO:0016973">
    <property type="term" value="P:poly(A)+ mRNA export from nucleus"/>
    <property type="evidence" value="ECO:0007669"/>
    <property type="project" value="TreeGrafter"/>
</dbReference>
<dbReference type="SUPFAM" id="SSF54427">
    <property type="entry name" value="NTF2-like"/>
    <property type="match status" value="1"/>
</dbReference>
<dbReference type="InterPro" id="IPR018222">
    <property type="entry name" value="Nuclear_transport_factor_2_euk"/>
</dbReference>
<dbReference type="Pfam" id="PF02136">
    <property type="entry name" value="NTF2"/>
    <property type="match status" value="1"/>
</dbReference>
<dbReference type="AlphaFoldDB" id="A0A8B7NM82"/>
<evidence type="ECO:0000256" key="2">
    <source>
        <dbReference type="ARBA" id="ARBA00009285"/>
    </source>
</evidence>
<reference evidence="9" key="1">
    <citation type="submission" date="2025-08" db="UniProtKB">
        <authorList>
            <consortium name="RefSeq"/>
        </authorList>
    </citation>
    <scope>IDENTIFICATION</scope>
    <source>
        <tissue evidence="9">Whole organism</tissue>
    </source>
</reference>
<dbReference type="Gene3D" id="3.30.70.330">
    <property type="match status" value="1"/>
</dbReference>
<dbReference type="InterPro" id="IPR030217">
    <property type="entry name" value="NXF_fam"/>
</dbReference>
<dbReference type="PROSITE" id="PS50177">
    <property type="entry name" value="NTF2_DOMAIN"/>
    <property type="match status" value="1"/>
</dbReference>
<keyword evidence="3" id="KW-0813">Transport</keyword>
<dbReference type="InterPro" id="IPR002075">
    <property type="entry name" value="NTF2_dom"/>
</dbReference>
<dbReference type="GO" id="GO:0003723">
    <property type="term" value="F:RNA binding"/>
    <property type="evidence" value="ECO:0007669"/>
    <property type="project" value="InterPro"/>
</dbReference>
<comment type="subcellular location">
    <subcellularLocation>
        <location evidence="1">Nucleus</location>
    </subcellularLocation>
</comment>
<dbReference type="RefSeq" id="XP_018014331.1">
    <property type="nucleotide sequence ID" value="XM_018158842.2"/>
</dbReference>
<protein>
    <submittedName>
        <fullName evidence="9">Nuclear RNA export factor 1</fullName>
    </submittedName>
</protein>
<dbReference type="Gene3D" id="3.80.10.10">
    <property type="entry name" value="Ribonuclease Inhibitor"/>
    <property type="match status" value="1"/>
</dbReference>
<gene>
    <name evidence="9" type="primary">LOC108671321</name>
</gene>
<dbReference type="GO" id="GO:0005634">
    <property type="term" value="C:nucleus"/>
    <property type="evidence" value="ECO:0007669"/>
    <property type="project" value="UniProtKB-SubCell"/>
</dbReference>
<feature type="region of interest" description="Disordered" evidence="6">
    <location>
        <begin position="19"/>
        <end position="39"/>
    </location>
</feature>
<proteinExistence type="inferred from homology"/>
<dbReference type="Gene3D" id="3.10.450.50">
    <property type="match status" value="1"/>
</dbReference>
<dbReference type="InterPro" id="IPR032710">
    <property type="entry name" value="NTF2-like_dom_sf"/>
</dbReference>
<feature type="domain" description="NTF2" evidence="7">
    <location>
        <begin position="340"/>
        <end position="460"/>
    </location>
</feature>
<dbReference type="InterPro" id="IPR012677">
    <property type="entry name" value="Nucleotide-bd_a/b_plait_sf"/>
</dbReference>
<evidence type="ECO:0000256" key="6">
    <source>
        <dbReference type="SAM" id="MobiDB-lite"/>
    </source>
</evidence>
<evidence type="ECO:0000256" key="3">
    <source>
        <dbReference type="ARBA" id="ARBA00022448"/>
    </source>
</evidence>
<name>A0A8B7NM82_HYAAZ</name>
<dbReference type="KEGG" id="hazt:108671321"/>
<evidence type="ECO:0000313" key="9">
    <source>
        <dbReference type="RefSeq" id="XP_018014331.1"/>
    </source>
</evidence>
<evidence type="ECO:0000313" key="8">
    <source>
        <dbReference type="Proteomes" id="UP000694843"/>
    </source>
</evidence>
<evidence type="ECO:0000256" key="5">
    <source>
        <dbReference type="ARBA" id="ARBA00023242"/>
    </source>
</evidence>
<accession>A0A8B7NM82</accession>
<keyword evidence="8" id="KW-1185">Reference proteome</keyword>
<sequence>MGRKKNKLLRKLKQELQDRAFNPDPEEEAGFPRLSGKQLSKRHKKIKKLSRKQQVTITKEHRWYLVKVFDDPLPTREFLKESFKTLVDTEFVIQGYHHATSSARFFLEDSSCAAMAIKGLNKRMQGSSGRLMQIQVEPCSSFIILNAQQMLTVKEVLMKRYDPTRNFLDLSSFHLDPMLVNEGVMPVLSDPAIFRQVLVVVRDNIPGLTTMSLGNNRLRLTNIRVVKGTLGNRCPLQRLNLESNDIDNFKELICTLAVFKLQELKLDGNPCLKDIKNPDIYIRTVLSQLPQLKTLDGQDIASHISGQTSSGDMISSLNTSLASTSLVSADPPPVPVNEPLVQKFLSEYYNCIDSDHREQLVNAYLPTAKFGIESHIAAVPSGTCEGSHHILEALKRMPAFKHAKETFSMKVHKLMNDLAEIEVSGQLQVAGHPDAVSFVHTLTVVPYNAGLGITLGIMGFK</sequence>
<dbReference type="GO" id="GO:0005737">
    <property type="term" value="C:cytoplasm"/>
    <property type="evidence" value="ECO:0007669"/>
    <property type="project" value="InterPro"/>
</dbReference>
<evidence type="ECO:0000256" key="4">
    <source>
        <dbReference type="ARBA" id="ARBA00022816"/>
    </source>
</evidence>
<dbReference type="Proteomes" id="UP000694843">
    <property type="component" value="Unplaced"/>
</dbReference>
<dbReference type="SUPFAM" id="SSF52058">
    <property type="entry name" value="L domain-like"/>
    <property type="match status" value="1"/>
</dbReference>
<evidence type="ECO:0000259" key="7">
    <source>
        <dbReference type="PROSITE" id="PS50177"/>
    </source>
</evidence>
<organism evidence="8 9">
    <name type="scientific">Hyalella azteca</name>
    <name type="common">Amphipod</name>
    <dbReference type="NCBI Taxonomy" id="294128"/>
    <lineage>
        <taxon>Eukaryota</taxon>
        <taxon>Metazoa</taxon>
        <taxon>Ecdysozoa</taxon>
        <taxon>Arthropoda</taxon>
        <taxon>Crustacea</taxon>
        <taxon>Multicrustacea</taxon>
        <taxon>Malacostraca</taxon>
        <taxon>Eumalacostraca</taxon>
        <taxon>Peracarida</taxon>
        <taxon>Amphipoda</taxon>
        <taxon>Senticaudata</taxon>
        <taxon>Talitrida</taxon>
        <taxon>Talitroidea</taxon>
        <taxon>Hyalellidae</taxon>
        <taxon>Hyalella</taxon>
    </lineage>
</organism>
<dbReference type="PANTHER" id="PTHR10662">
    <property type="entry name" value="NUCLEAR RNA EXPORT FACTOR"/>
    <property type="match status" value="1"/>
</dbReference>
<evidence type="ECO:0000256" key="1">
    <source>
        <dbReference type="ARBA" id="ARBA00004123"/>
    </source>
</evidence>
<dbReference type="Pfam" id="PF24048">
    <property type="entry name" value="LRR_NXF1-5"/>
    <property type="match status" value="1"/>
</dbReference>
<dbReference type="InterPro" id="IPR057125">
    <property type="entry name" value="NXF1/2/3/5-like_LRR"/>
</dbReference>